<feature type="region of interest" description="Disordered" evidence="6">
    <location>
        <begin position="606"/>
        <end position="665"/>
    </location>
</feature>
<dbReference type="Pfam" id="PF12634">
    <property type="entry name" value="Inp1"/>
    <property type="match status" value="1"/>
</dbReference>
<evidence type="ECO:0000256" key="5">
    <source>
        <dbReference type="ARBA" id="ARBA00023136"/>
    </source>
</evidence>
<feature type="compositionally biased region" description="Polar residues" evidence="6">
    <location>
        <begin position="606"/>
        <end position="616"/>
    </location>
</feature>
<dbReference type="InterPro" id="IPR024758">
    <property type="entry name" value="Inp1"/>
</dbReference>
<feature type="region of interest" description="Disordered" evidence="6">
    <location>
        <begin position="516"/>
        <end position="555"/>
    </location>
</feature>
<organism evidence="7 8">
    <name type="scientific">Pseudomassariella vexata</name>
    <dbReference type="NCBI Taxonomy" id="1141098"/>
    <lineage>
        <taxon>Eukaryota</taxon>
        <taxon>Fungi</taxon>
        <taxon>Dikarya</taxon>
        <taxon>Ascomycota</taxon>
        <taxon>Pezizomycotina</taxon>
        <taxon>Sordariomycetes</taxon>
        <taxon>Xylariomycetidae</taxon>
        <taxon>Amphisphaeriales</taxon>
        <taxon>Pseudomassariaceae</taxon>
        <taxon>Pseudomassariella</taxon>
    </lineage>
</organism>
<evidence type="ECO:0000313" key="7">
    <source>
        <dbReference type="EMBL" id="ORY67240.1"/>
    </source>
</evidence>
<feature type="compositionally biased region" description="Basic and acidic residues" evidence="6">
    <location>
        <begin position="653"/>
        <end position="665"/>
    </location>
</feature>
<accession>A0A1Y2E6P9</accession>
<comment type="caution">
    <text evidence="7">The sequence shown here is derived from an EMBL/GenBank/DDBJ whole genome shotgun (WGS) entry which is preliminary data.</text>
</comment>
<proteinExistence type="inferred from homology"/>
<dbReference type="GeneID" id="63773431"/>
<reference evidence="7 8" key="1">
    <citation type="submission" date="2016-07" db="EMBL/GenBank/DDBJ databases">
        <title>Pervasive Adenine N6-methylation of Active Genes in Fungi.</title>
        <authorList>
            <consortium name="DOE Joint Genome Institute"/>
            <person name="Mondo S.J."/>
            <person name="Dannebaum R.O."/>
            <person name="Kuo R.C."/>
            <person name="Labutti K."/>
            <person name="Haridas S."/>
            <person name="Kuo A."/>
            <person name="Salamov A."/>
            <person name="Ahrendt S.R."/>
            <person name="Lipzen A."/>
            <person name="Sullivan W."/>
            <person name="Andreopoulos W.B."/>
            <person name="Clum A."/>
            <person name="Lindquist E."/>
            <person name="Daum C."/>
            <person name="Ramamoorthy G.K."/>
            <person name="Gryganskyi A."/>
            <person name="Culley D."/>
            <person name="Magnuson J.K."/>
            <person name="James T.Y."/>
            <person name="O'Malley M.A."/>
            <person name="Stajich J.E."/>
            <person name="Spatafora J.W."/>
            <person name="Visel A."/>
            <person name="Grigoriev I.V."/>
        </authorList>
    </citation>
    <scope>NUCLEOTIDE SEQUENCE [LARGE SCALE GENOMIC DNA]</scope>
    <source>
        <strain evidence="7 8">CBS 129021</strain>
    </source>
</reference>
<dbReference type="RefSeq" id="XP_040717864.1">
    <property type="nucleotide sequence ID" value="XM_040857219.1"/>
</dbReference>
<dbReference type="EMBL" id="MCFJ01000004">
    <property type="protein sequence ID" value="ORY67240.1"/>
    <property type="molecule type" value="Genomic_DNA"/>
</dbReference>
<protein>
    <recommendedName>
        <fullName evidence="4">Inheritance of peroxisomes protein 1</fullName>
    </recommendedName>
</protein>
<dbReference type="Proteomes" id="UP000193689">
    <property type="component" value="Unassembled WGS sequence"/>
</dbReference>
<dbReference type="InParanoid" id="A0A1Y2E6P9"/>
<evidence type="ECO:0000256" key="3">
    <source>
        <dbReference type="ARBA" id="ARBA00010707"/>
    </source>
</evidence>
<feature type="compositionally biased region" description="Low complexity" evidence="6">
    <location>
        <begin position="523"/>
        <end position="537"/>
    </location>
</feature>
<gene>
    <name evidence="7" type="ORF">BCR38DRAFT_364553</name>
</gene>
<name>A0A1Y2E6P9_9PEZI</name>
<dbReference type="AlphaFoldDB" id="A0A1Y2E6P9"/>
<feature type="compositionally biased region" description="Polar residues" evidence="6">
    <location>
        <begin position="538"/>
        <end position="555"/>
    </location>
</feature>
<keyword evidence="5" id="KW-0472">Membrane</keyword>
<keyword evidence="8" id="KW-1185">Reference proteome</keyword>
<dbReference type="OrthoDB" id="4097008at2759"/>
<evidence type="ECO:0000256" key="1">
    <source>
        <dbReference type="ARBA" id="ARBA00003594"/>
    </source>
</evidence>
<feature type="region of interest" description="Disordered" evidence="6">
    <location>
        <begin position="438"/>
        <end position="481"/>
    </location>
</feature>
<evidence type="ECO:0000256" key="4">
    <source>
        <dbReference type="ARBA" id="ARBA00021397"/>
    </source>
</evidence>
<comment type="similarity">
    <text evidence="3">Belongs to the INP1 family.</text>
</comment>
<evidence type="ECO:0000256" key="6">
    <source>
        <dbReference type="SAM" id="MobiDB-lite"/>
    </source>
</evidence>
<dbReference type="GO" id="GO:0005780">
    <property type="term" value="C:extrinsic component of intraperoxisomal membrane"/>
    <property type="evidence" value="ECO:0007669"/>
    <property type="project" value="InterPro"/>
</dbReference>
<sequence>MSVSSASSSRSGGLAALGGSRGPEDLVETLYNHPSVKIIAFTTNQRSSFNLSPSTASDPPPGTLPASSQLERTIAVGNCGTALQPILPKSQCWCIDEGNSRFVLQVRRPQYWRIELPTSDADDVHRAFILREVFDRILLFEKTECPFERSFTVELPERPSTPAKKRPWTPVGKNLVSSPFASDFSPPSPSSKVAAGRRKRASTVTTQELAVAVEESETSTDEEPARRVASTHTPEAQLPETRSEIRSTAPSVASENEFVAAVADAKSSDNTPDEPKNDSSVPEFPEEEPECYFAPQTAERGEPTSLPYDVLEASSPENEAKASEQFSASPKSESCRLEHKKGTHNVLKTSTQSSAPLSQEEAQHSDDTGINSRLVPQALESTRTFVASLVAPSTMQPPQKAEPLEQMIPARTSASTIVTEKVPVGKARSGTEVLLATAQPSEQHVGTDGNEDAPPVPSTAEEIFGDLDDGPSSYEGSGGQVTGVNLKMKKMSRMLAGRSVSLPPQLTLITAPPIKAQKPAKQSPTSSVALVAASSESGNASPVGSTDSFHSVQSWHSPITPLPLSPPISRPESPASFPYPHDDILIPARQLSLRSVSELAVTPNTDATFVPSSAGTDTDETASPVPRSPADSKPASPLSVEAPRRPRTSHSCAADERSAIRNRARDNLSISRRALSPLPSAANLFSPQGRRRPATRVETVRKLPSAIIHKTVEILLSPPGHLVNLMLKVAAKIAAGEWRGLVFGFGEGGEQIPVHWDYSDGEFSSWGDDDDYNFSMGRFARQGSTSSMPRATRRSPVGSPEEDSRSWEVD</sequence>
<dbReference type="STRING" id="1141098.A0A1Y2E6P9"/>
<evidence type="ECO:0000313" key="8">
    <source>
        <dbReference type="Proteomes" id="UP000193689"/>
    </source>
</evidence>
<feature type="region of interest" description="Disordered" evidence="6">
    <location>
        <begin position="178"/>
        <end position="370"/>
    </location>
</feature>
<comment type="function">
    <text evidence="1">Required for peroxisome inheritance.</text>
</comment>
<feature type="compositionally biased region" description="Polar residues" evidence="6">
    <location>
        <begin position="346"/>
        <end position="357"/>
    </location>
</feature>
<dbReference type="GO" id="GO:0045033">
    <property type="term" value="P:peroxisome inheritance"/>
    <property type="evidence" value="ECO:0007669"/>
    <property type="project" value="InterPro"/>
</dbReference>
<evidence type="ECO:0000256" key="2">
    <source>
        <dbReference type="ARBA" id="ARBA00004421"/>
    </source>
</evidence>
<feature type="region of interest" description="Disordered" evidence="6">
    <location>
        <begin position="777"/>
        <end position="810"/>
    </location>
</feature>
<comment type="subcellular location">
    <subcellularLocation>
        <location evidence="2">Peroxisome membrane</location>
        <topology evidence="2">Peripheral membrane protein</topology>
    </subcellularLocation>
</comment>